<feature type="region of interest" description="Disordered" evidence="5">
    <location>
        <begin position="1"/>
        <end position="68"/>
    </location>
</feature>
<sequence length="276" mass="29359">PPAARGCGRRALPGPSLRGTRLWHPTPRPGPALRAAQPGPAARPARPSPAPKAGPAPGASPPPAQRRADLPRQLPQLNLLRSLGWFALTENFVYSPLCSELYPLLTLLRARGRRSRTRQSGVRRALSSACSSLRTDGLQGTKMTTEPIKEILGTPKHADPATAEKSNNNDCVITTIPLVSECQLTAATGGAELSCYRCTVPFGVVILIAGIVVTAVAYSFNSHGSVISVFGLVLLSSGLLLLASSAVCWKIRQQNKKAKRRESQTALVANHRTLFG</sequence>
<keyword evidence="4 6" id="KW-0472">Membrane</keyword>
<reference evidence="7" key="3">
    <citation type="submission" date="2025-09" db="UniProtKB">
        <authorList>
            <consortium name="Ensembl"/>
        </authorList>
    </citation>
    <scope>IDENTIFICATION</scope>
    <source>
        <strain evidence="7">broiler</strain>
    </source>
</reference>
<dbReference type="PANTHER" id="PTHR16100:SF5">
    <property type="entry name" value="TRANSMEMBRANE PROTEIN 100"/>
    <property type="match status" value="1"/>
</dbReference>
<dbReference type="Proteomes" id="UP000000539">
    <property type="component" value="Chromosome 18"/>
</dbReference>
<feature type="compositionally biased region" description="Pro residues" evidence="5">
    <location>
        <begin position="46"/>
        <end position="64"/>
    </location>
</feature>
<dbReference type="OrthoDB" id="9893370at2759"/>
<reference evidence="7" key="1">
    <citation type="submission" date="2020-11" db="EMBL/GenBank/DDBJ databases">
        <title>Gallus gallus (Chicken) genome, bGalGal1, GRCg7b, maternal haplotype autosomes + Z &amp; W.</title>
        <authorList>
            <person name="Warren W."/>
            <person name="Formenti G."/>
            <person name="Fedrigo O."/>
            <person name="Haase B."/>
            <person name="Mountcastle J."/>
            <person name="Balacco J."/>
            <person name="Tracey A."/>
            <person name="Schneider V."/>
            <person name="Okimoto R."/>
            <person name="Cheng H."/>
            <person name="Hawken R."/>
            <person name="Howe K."/>
            <person name="Jarvis E.D."/>
        </authorList>
    </citation>
    <scope>NUCLEOTIDE SEQUENCE [LARGE SCALE GENOMIC DNA]</scope>
    <source>
        <strain evidence="7">Broiler</strain>
    </source>
</reference>
<dbReference type="FunCoup" id="A0A8V1ABR0">
    <property type="interactions" value="30"/>
</dbReference>
<dbReference type="GO" id="GO:0051930">
    <property type="term" value="P:regulation of sensory perception of pain"/>
    <property type="evidence" value="ECO:0000318"/>
    <property type="project" value="GO_Central"/>
</dbReference>
<evidence type="ECO:0000256" key="6">
    <source>
        <dbReference type="SAM" id="Phobius"/>
    </source>
</evidence>
<evidence type="ECO:0000313" key="7">
    <source>
        <dbReference type="Ensembl" id="ENSGALP00010043428.1"/>
    </source>
</evidence>
<evidence type="ECO:0000313" key="8">
    <source>
        <dbReference type="Proteomes" id="UP000000539"/>
    </source>
</evidence>
<feature type="transmembrane region" description="Helical" evidence="6">
    <location>
        <begin position="200"/>
        <end position="220"/>
    </location>
</feature>
<dbReference type="GO" id="GO:0005886">
    <property type="term" value="C:plasma membrane"/>
    <property type="evidence" value="ECO:0000318"/>
    <property type="project" value="GO_Central"/>
</dbReference>
<keyword evidence="3 6" id="KW-1133">Transmembrane helix</keyword>
<keyword evidence="2 6" id="KW-0812">Transmembrane</keyword>
<reference evidence="7" key="2">
    <citation type="submission" date="2025-08" db="UniProtKB">
        <authorList>
            <consortium name="Ensembl"/>
        </authorList>
    </citation>
    <scope>IDENTIFICATION</scope>
    <source>
        <strain evidence="7">broiler</strain>
    </source>
</reference>
<dbReference type="GO" id="GO:0030509">
    <property type="term" value="P:BMP signaling pathway"/>
    <property type="evidence" value="ECO:0000318"/>
    <property type="project" value="GO_Central"/>
</dbReference>
<feature type="transmembrane region" description="Helical" evidence="6">
    <location>
        <begin position="226"/>
        <end position="251"/>
    </location>
</feature>
<gene>
    <name evidence="7" type="primary">TMEM100</name>
</gene>
<dbReference type="GeneTree" id="ENSGT00940000154322"/>
<dbReference type="AlphaFoldDB" id="A0A8V1ABR0"/>
<evidence type="ECO:0000256" key="1">
    <source>
        <dbReference type="ARBA" id="ARBA00004141"/>
    </source>
</evidence>
<protein>
    <submittedName>
        <fullName evidence="7">Transmembrane protein 100</fullName>
    </submittedName>
</protein>
<evidence type="ECO:0000256" key="4">
    <source>
        <dbReference type="ARBA" id="ARBA00023136"/>
    </source>
</evidence>
<proteinExistence type="predicted"/>
<name>A0A8V1ABR0_CHICK</name>
<evidence type="ECO:0000256" key="5">
    <source>
        <dbReference type="SAM" id="MobiDB-lite"/>
    </source>
</evidence>
<accession>A0A8V1ABR0</accession>
<dbReference type="InterPro" id="IPR032536">
    <property type="entry name" value="TMEM100"/>
</dbReference>
<evidence type="ECO:0000256" key="3">
    <source>
        <dbReference type="ARBA" id="ARBA00022989"/>
    </source>
</evidence>
<dbReference type="Pfam" id="PF16311">
    <property type="entry name" value="TMEM100"/>
    <property type="match status" value="1"/>
</dbReference>
<organism evidence="7 8">
    <name type="scientific">Gallus gallus</name>
    <name type="common">Chicken</name>
    <dbReference type="NCBI Taxonomy" id="9031"/>
    <lineage>
        <taxon>Eukaryota</taxon>
        <taxon>Metazoa</taxon>
        <taxon>Chordata</taxon>
        <taxon>Craniata</taxon>
        <taxon>Vertebrata</taxon>
        <taxon>Euteleostomi</taxon>
        <taxon>Archelosauria</taxon>
        <taxon>Archosauria</taxon>
        <taxon>Dinosauria</taxon>
        <taxon>Saurischia</taxon>
        <taxon>Theropoda</taxon>
        <taxon>Coelurosauria</taxon>
        <taxon>Aves</taxon>
        <taxon>Neognathae</taxon>
        <taxon>Galloanserae</taxon>
        <taxon>Galliformes</taxon>
        <taxon>Phasianidae</taxon>
        <taxon>Phasianinae</taxon>
        <taxon>Gallus</taxon>
    </lineage>
</organism>
<feature type="compositionally biased region" description="Low complexity" evidence="5">
    <location>
        <begin position="31"/>
        <end position="45"/>
    </location>
</feature>
<comment type="subcellular location">
    <subcellularLocation>
        <location evidence="1">Membrane</location>
        <topology evidence="1">Multi-pass membrane protein</topology>
    </subcellularLocation>
</comment>
<dbReference type="PANTHER" id="PTHR16100">
    <property type="entry name" value="PHOSPHOINOSITIDE-INTERACTING PROTEIN FAMILY MEMBER"/>
    <property type="match status" value="1"/>
</dbReference>
<evidence type="ECO:0000256" key="2">
    <source>
        <dbReference type="ARBA" id="ARBA00022692"/>
    </source>
</evidence>
<keyword evidence="8" id="KW-1185">Reference proteome</keyword>
<dbReference type="Ensembl" id="ENSGALT00010070737.1">
    <property type="protein sequence ID" value="ENSGALP00010043428.1"/>
    <property type="gene ID" value="ENSGALG00010029258.1"/>
</dbReference>